<dbReference type="EMBL" id="JAPTNE010000041">
    <property type="protein sequence ID" value="MCZ0809685.1"/>
    <property type="molecule type" value="Genomic_DNA"/>
</dbReference>
<reference evidence="1" key="1">
    <citation type="submission" date="2022-09" db="EMBL/GenBank/DDBJ databases">
        <title>Genome analysis and characterization of larvicidal activity of Brevibacillus strains.</title>
        <authorList>
            <person name="Patrusheva E.V."/>
            <person name="Izotova A.O."/>
            <person name="Toshchakov S.V."/>
            <person name="Sineoky S.P."/>
        </authorList>
    </citation>
    <scope>NUCLEOTIDE SEQUENCE</scope>
    <source>
        <strain evidence="1">VKPM_B-13247</strain>
    </source>
</reference>
<protein>
    <submittedName>
        <fullName evidence="1">Uncharacterized protein</fullName>
    </submittedName>
</protein>
<evidence type="ECO:0000313" key="2">
    <source>
        <dbReference type="Proteomes" id="UP001077662"/>
    </source>
</evidence>
<organism evidence="1 2">
    <name type="scientific">Brevibacillus laterosporus</name>
    <name type="common">Bacillus laterosporus</name>
    <dbReference type="NCBI Taxonomy" id="1465"/>
    <lineage>
        <taxon>Bacteria</taxon>
        <taxon>Bacillati</taxon>
        <taxon>Bacillota</taxon>
        <taxon>Bacilli</taxon>
        <taxon>Bacillales</taxon>
        <taxon>Paenibacillaceae</taxon>
        <taxon>Brevibacillus</taxon>
    </lineage>
</organism>
<name>A0AAP3GD61_BRELA</name>
<gene>
    <name evidence="1" type="ORF">O0554_22750</name>
</gene>
<dbReference type="RefSeq" id="WP_258434651.1">
    <property type="nucleotide sequence ID" value="NZ_JANSGW010000041.1"/>
</dbReference>
<proteinExistence type="predicted"/>
<evidence type="ECO:0000313" key="1">
    <source>
        <dbReference type="EMBL" id="MCZ0809685.1"/>
    </source>
</evidence>
<accession>A0AAP3GD61</accession>
<comment type="caution">
    <text evidence="1">The sequence shown here is derived from an EMBL/GenBank/DDBJ whole genome shotgun (WGS) entry which is preliminary data.</text>
</comment>
<dbReference type="AlphaFoldDB" id="A0AAP3GD61"/>
<sequence length="123" mass="14327">MYLKSDYNENEFSGLESTKEKGIVPTVLLSHQENPFNLISWVSPVFVKEKQLSFDKERFSQWSVEGKTVVFTLVDGQLRYDCASRYDPRYCQRSPSRAKGNADKVDHANRVITRRWLNMSESN</sequence>
<dbReference type="Proteomes" id="UP001077662">
    <property type="component" value="Unassembled WGS sequence"/>
</dbReference>